<dbReference type="PANTHER" id="PTHR34817:SF1">
    <property type="entry name" value="NUCLEOTIDYLTRANSFERASE"/>
    <property type="match status" value="1"/>
</dbReference>
<name>A0A7W9HCF3_9ACTN</name>
<accession>A0A7W9HCF3</accession>
<gene>
    <name evidence="1" type="ORF">HDA41_007338</name>
</gene>
<dbReference type="PANTHER" id="PTHR34817">
    <property type="entry name" value="NUCLEOTIDYLTRANSFERASE"/>
    <property type="match status" value="1"/>
</dbReference>
<dbReference type="RefSeq" id="WP_184991656.1">
    <property type="nucleotide sequence ID" value="NZ_JACHNE010000001.1"/>
</dbReference>
<protein>
    <recommendedName>
        <fullName evidence="3">Nucleotidyltransferase</fullName>
    </recommendedName>
</protein>
<dbReference type="Pfam" id="PF10127">
    <property type="entry name" value="RlaP"/>
    <property type="match status" value="1"/>
</dbReference>
<dbReference type="InterPro" id="IPR018775">
    <property type="entry name" value="RlaP"/>
</dbReference>
<reference evidence="1 2" key="1">
    <citation type="submission" date="2020-08" db="EMBL/GenBank/DDBJ databases">
        <title>Sequencing the genomes of 1000 actinobacteria strains.</title>
        <authorList>
            <person name="Klenk H.-P."/>
        </authorList>
    </citation>
    <scope>NUCLEOTIDE SEQUENCE [LARGE SCALE GENOMIC DNA]</scope>
    <source>
        <strain evidence="1 2">DSM 40084</strain>
    </source>
</reference>
<evidence type="ECO:0000313" key="1">
    <source>
        <dbReference type="EMBL" id="MBB5799374.1"/>
    </source>
</evidence>
<organism evidence="1 2">
    <name type="scientific">Streptomyces caelestis</name>
    <dbReference type="NCBI Taxonomy" id="36816"/>
    <lineage>
        <taxon>Bacteria</taxon>
        <taxon>Bacillati</taxon>
        <taxon>Actinomycetota</taxon>
        <taxon>Actinomycetes</taxon>
        <taxon>Kitasatosporales</taxon>
        <taxon>Streptomycetaceae</taxon>
        <taxon>Streptomyces</taxon>
    </lineage>
</organism>
<dbReference type="EMBL" id="JACHNE010000001">
    <property type="protein sequence ID" value="MBB5799374.1"/>
    <property type="molecule type" value="Genomic_DNA"/>
</dbReference>
<dbReference type="AlphaFoldDB" id="A0A7W9HCF3"/>
<sequence length="243" mass="26700">MAVANILLSGIVGSTAYGLARQGSDIDRLGMFAAPTEALHGLHAPKESHVTTAPDRTLHEAAKWCRLALGGNPTAMELVWLPDELYEVRTPLGDELIGIRTSFLCAKRVRDAYLGYATQQFRRLENRGDGSFSADTRGRTAKHARHLKRLCHQGLVLYTTGRLEIRVEDPEEYHAFGERVAADPAAALPLLRHYEAAFDETPTVLPERPGEAAVEAWLRRVRGLFYTADAVTSCSCSQASSMP</sequence>
<comment type="caution">
    <text evidence="1">The sequence shown here is derived from an EMBL/GenBank/DDBJ whole genome shotgun (WGS) entry which is preliminary data.</text>
</comment>
<dbReference type="Proteomes" id="UP000590647">
    <property type="component" value="Unassembled WGS sequence"/>
</dbReference>
<evidence type="ECO:0000313" key="2">
    <source>
        <dbReference type="Proteomes" id="UP000590647"/>
    </source>
</evidence>
<evidence type="ECO:0008006" key="3">
    <source>
        <dbReference type="Google" id="ProtNLM"/>
    </source>
</evidence>
<proteinExistence type="predicted"/>
<keyword evidence="2" id="KW-1185">Reference proteome</keyword>